<organism evidence="2 3">
    <name type="scientific">Cordylochernes scorpioides</name>
    <dbReference type="NCBI Taxonomy" id="51811"/>
    <lineage>
        <taxon>Eukaryota</taxon>
        <taxon>Metazoa</taxon>
        <taxon>Ecdysozoa</taxon>
        <taxon>Arthropoda</taxon>
        <taxon>Chelicerata</taxon>
        <taxon>Arachnida</taxon>
        <taxon>Pseudoscorpiones</taxon>
        <taxon>Cheliferoidea</taxon>
        <taxon>Chernetidae</taxon>
        <taxon>Cordylochernes</taxon>
    </lineage>
</organism>
<evidence type="ECO:0000313" key="3">
    <source>
        <dbReference type="Proteomes" id="UP001235939"/>
    </source>
</evidence>
<feature type="domain" description="Integrase catalytic" evidence="1">
    <location>
        <begin position="23"/>
        <end position="63"/>
    </location>
</feature>
<dbReference type="InterPro" id="IPR036397">
    <property type="entry name" value="RNaseH_sf"/>
</dbReference>
<name>A0ABY6LCN8_9ARAC</name>
<accession>A0ABY6LCN8</accession>
<dbReference type="SUPFAM" id="SSF53098">
    <property type="entry name" value="Ribonuclease H-like"/>
    <property type="match status" value="1"/>
</dbReference>
<gene>
    <name evidence="2" type="ORF">LAZ67_15001856</name>
</gene>
<dbReference type="Proteomes" id="UP001235939">
    <property type="component" value="Chromosome 15"/>
</dbReference>
<dbReference type="InterPro" id="IPR001584">
    <property type="entry name" value="Integrase_cat-core"/>
</dbReference>
<reference evidence="2 3" key="1">
    <citation type="submission" date="2022-01" db="EMBL/GenBank/DDBJ databases">
        <title>A chromosomal length assembly of Cordylochernes scorpioides.</title>
        <authorList>
            <person name="Zeh D."/>
            <person name="Zeh J."/>
        </authorList>
    </citation>
    <scope>NUCLEOTIDE SEQUENCE [LARGE SCALE GENOMIC DNA]</scope>
    <source>
        <strain evidence="2">IN4F17</strain>
        <tissue evidence="2">Whole Body</tissue>
    </source>
</reference>
<sequence length="243" mass="27951">MPPATISEWTWPEKPWHRLHLDLADNGRQFVSGEFEQFTKIDGIRHTKTSPYNPSTNGLAERYKTNSGKVHPPRPSSFCRSFLPCLRLPRWLPGPSVLELHSHQAPRPGGIQHRRKTPDLQSWIFGTGLVNDQLAILVSAKSRIYRYFVQVQSGRTSRQRDFMVWGAIAYDSRSPLIRSENTMMAQRYVDDVLRPETLSFLQGYQKLFSSRKLSNFTQLASANMSCMKPRCFHGHQSLLISHL</sequence>
<evidence type="ECO:0000313" key="2">
    <source>
        <dbReference type="EMBL" id="UYV77668.1"/>
    </source>
</evidence>
<dbReference type="InterPro" id="IPR012337">
    <property type="entry name" value="RNaseH-like_sf"/>
</dbReference>
<dbReference type="Gene3D" id="3.30.420.10">
    <property type="entry name" value="Ribonuclease H-like superfamily/Ribonuclease H"/>
    <property type="match status" value="2"/>
</dbReference>
<dbReference type="EMBL" id="CP092877">
    <property type="protein sequence ID" value="UYV77668.1"/>
    <property type="molecule type" value="Genomic_DNA"/>
</dbReference>
<dbReference type="PROSITE" id="PS50994">
    <property type="entry name" value="INTEGRASE"/>
    <property type="match status" value="1"/>
</dbReference>
<evidence type="ECO:0000259" key="1">
    <source>
        <dbReference type="PROSITE" id="PS50994"/>
    </source>
</evidence>
<proteinExistence type="predicted"/>
<keyword evidence="3" id="KW-1185">Reference proteome</keyword>
<protein>
    <submittedName>
        <fullName evidence="2">K02A2.6-like</fullName>
    </submittedName>
</protein>